<evidence type="ECO:0000256" key="3">
    <source>
        <dbReference type="ARBA" id="ARBA00022827"/>
    </source>
</evidence>
<protein>
    <submittedName>
        <fullName evidence="6">FAD binding domain-containing protein</fullName>
    </submittedName>
</protein>
<dbReference type="Pfam" id="PF01494">
    <property type="entry name" value="FAD_binding_3"/>
    <property type="match status" value="1"/>
</dbReference>
<evidence type="ECO:0000313" key="7">
    <source>
        <dbReference type="Proteomes" id="UP000736335"/>
    </source>
</evidence>
<keyword evidence="2" id="KW-0285">Flavoprotein</keyword>
<dbReference type="PANTHER" id="PTHR43004">
    <property type="entry name" value="TRK SYSTEM POTASSIUM UPTAKE PROTEIN"/>
    <property type="match status" value="1"/>
</dbReference>
<dbReference type="InterPro" id="IPR036188">
    <property type="entry name" value="FAD/NAD-bd_sf"/>
</dbReference>
<name>A0A9P6HEE2_9AGAM</name>
<evidence type="ECO:0000313" key="6">
    <source>
        <dbReference type="EMBL" id="KAF9785029.1"/>
    </source>
</evidence>
<dbReference type="OrthoDB" id="2690153at2759"/>
<dbReference type="PRINTS" id="PR00420">
    <property type="entry name" value="RNGMNOXGNASE"/>
</dbReference>
<dbReference type="Gene3D" id="3.30.70.2450">
    <property type="match status" value="1"/>
</dbReference>
<evidence type="ECO:0000256" key="2">
    <source>
        <dbReference type="ARBA" id="ARBA00022630"/>
    </source>
</evidence>
<keyword evidence="4" id="KW-0560">Oxidoreductase</keyword>
<comment type="caution">
    <text evidence="6">The sequence shown here is derived from an EMBL/GenBank/DDBJ whole genome shotgun (WGS) entry which is preliminary data.</text>
</comment>
<reference evidence="6" key="2">
    <citation type="submission" date="2020-11" db="EMBL/GenBank/DDBJ databases">
        <authorList>
            <consortium name="DOE Joint Genome Institute"/>
            <person name="Kuo A."/>
            <person name="Miyauchi S."/>
            <person name="Kiss E."/>
            <person name="Drula E."/>
            <person name="Kohler A."/>
            <person name="Sanchez-Garcia M."/>
            <person name="Andreopoulos B."/>
            <person name="Barry K.W."/>
            <person name="Bonito G."/>
            <person name="Buee M."/>
            <person name="Carver A."/>
            <person name="Chen C."/>
            <person name="Cichocki N."/>
            <person name="Clum A."/>
            <person name="Culley D."/>
            <person name="Crous P.W."/>
            <person name="Fauchery L."/>
            <person name="Girlanda M."/>
            <person name="Hayes R."/>
            <person name="Keri Z."/>
            <person name="Labutti K."/>
            <person name="Lipzen A."/>
            <person name="Lombard V."/>
            <person name="Magnuson J."/>
            <person name="Maillard F."/>
            <person name="Morin E."/>
            <person name="Murat C."/>
            <person name="Nolan M."/>
            <person name="Ohm R."/>
            <person name="Pangilinan J."/>
            <person name="Pereira M."/>
            <person name="Perotto S."/>
            <person name="Peter M."/>
            <person name="Riley R."/>
            <person name="Sitrit Y."/>
            <person name="Stielow B."/>
            <person name="Szollosi G."/>
            <person name="Zifcakova L."/>
            <person name="Stursova M."/>
            <person name="Spatafora J.W."/>
            <person name="Tedersoo L."/>
            <person name="Vaario L.-M."/>
            <person name="Yamada A."/>
            <person name="Yan M."/>
            <person name="Wang P."/>
            <person name="Xu J."/>
            <person name="Bruns T."/>
            <person name="Baldrian P."/>
            <person name="Vilgalys R."/>
            <person name="Henrissat B."/>
            <person name="Grigoriev I.V."/>
            <person name="Hibbett D."/>
            <person name="Nagy L.G."/>
            <person name="Martin F.M."/>
        </authorList>
    </citation>
    <scope>NUCLEOTIDE SEQUENCE</scope>
    <source>
        <strain evidence="6">UH-Tt-Lm1</strain>
    </source>
</reference>
<feature type="domain" description="FAD-binding" evidence="5">
    <location>
        <begin position="12"/>
        <end position="364"/>
    </location>
</feature>
<dbReference type="Gene3D" id="3.50.50.60">
    <property type="entry name" value="FAD/NAD(P)-binding domain"/>
    <property type="match status" value="1"/>
</dbReference>
<dbReference type="SUPFAM" id="SSF51905">
    <property type="entry name" value="FAD/NAD(P)-binding domain"/>
    <property type="match status" value="1"/>
</dbReference>
<keyword evidence="7" id="KW-1185">Reference proteome</keyword>
<dbReference type="Gene3D" id="3.40.30.120">
    <property type="match status" value="1"/>
</dbReference>
<gene>
    <name evidence="6" type="ORF">BJ322DRAFT_803649</name>
</gene>
<sequence>MLVPVDSKLPPKVLIVGAGPAGLVLALSLLQNGVPVRIIDKAPKHPVGQRGSGIQPRSMELYRTLGVLDDILRQHIPIPEIRTCKVGSGFSQVISVFDTSPFMTPTPECPYLNPILLGQGKTQGILRHHLSRLGREVELGTELVDMEQDDDCVTCRLKKTKEDGSVVEEDLKTDYVVGSDGGRGFVRKKMGFTFLGETRHGEHWVIADLRIKNFDKSYWHTWGDFQNTLLTIRPTDDAGNDEFWIAIAGPDIDWQNLSTSPEHFIEGVRKLSGLHSLEISEVMTLNYYRINIRMTDSFSKGRVFIAGDAAHAHPFIGGQGMNTSIQDSFNLGWKLALATKSLASPRLLDSYSAERLPVIAKLLELTKELLQKAVNPDPHTEVPEEESPYHRGIRLYQLDVNCRGSTVVVDRLGEETYKLGKRLRAGDRAPDAPGIVPLNAGLRPGATNLFDIFSSNKHTALIFVKDSENAKPYLKLLEYYPPNTVLPVIVLQQGDKRSVDEFAKTNVVRDSAGHVWRSYSTEDGAKIAIVRPDGCVGALGISPGVVDRYRKLVFETSCSFSSGSEAMGVD</sequence>
<reference evidence="6" key="1">
    <citation type="journal article" date="2020" name="Nat. Commun.">
        <title>Large-scale genome sequencing of mycorrhizal fungi provides insights into the early evolution of symbiotic traits.</title>
        <authorList>
            <person name="Miyauchi S."/>
            <person name="Kiss E."/>
            <person name="Kuo A."/>
            <person name="Drula E."/>
            <person name="Kohler A."/>
            <person name="Sanchez-Garcia M."/>
            <person name="Morin E."/>
            <person name="Andreopoulos B."/>
            <person name="Barry K.W."/>
            <person name="Bonito G."/>
            <person name="Buee M."/>
            <person name="Carver A."/>
            <person name="Chen C."/>
            <person name="Cichocki N."/>
            <person name="Clum A."/>
            <person name="Culley D."/>
            <person name="Crous P.W."/>
            <person name="Fauchery L."/>
            <person name="Girlanda M."/>
            <person name="Hayes R.D."/>
            <person name="Keri Z."/>
            <person name="LaButti K."/>
            <person name="Lipzen A."/>
            <person name="Lombard V."/>
            <person name="Magnuson J."/>
            <person name="Maillard F."/>
            <person name="Murat C."/>
            <person name="Nolan M."/>
            <person name="Ohm R.A."/>
            <person name="Pangilinan J."/>
            <person name="Pereira M.F."/>
            <person name="Perotto S."/>
            <person name="Peter M."/>
            <person name="Pfister S."/>
            <person name="Riley R."/>
            <person name="Sitrit Y."/>
            <person name="Stielow J.B."/>
            <person name="Szollosi G."/>
            <person name="Zifcakova L."/>
            <person name="Stursova M."/>
            <person name="Spatafora J.W."/>
            <person name="Tedersoo L."/>
            <person name="Vaario L.M."/>
            <person name="Yamada A."/>
            <person name="Yan M."/>
            <person name="Wang P."/>
            <person name="Xu J."/>
            <person name="Bruns T."/>
            <person name="Baldrian P."/>
            <person name="Vilgalys R."/>
            <person name="Dunand C."/>
            <person name="Henrissat B."/>
            <person name="Grigoriev I.V."/>
            <person name="Hibbett D."/>
            <person name="Nagy L.G."/>
            <person name="Martin F.M."/>
        </authorList>
    </citation>
    <scope>NUCLEOTIDE SEQUENCE</scope>
    <source>
        <strain evidence="6">UH-Tt-Lm1</strain>
    </source>
</reference>
<proteinExistence type="predicted"/>
<evidence type="ECO:0000256" key="4">
    <source>
        <dbReference type="ARBA" id="ARBA00023002"/>
    </source>
</evidence>
<dbReference type="GO" id="GO:0016709">
    <property type="term" value="F:oxidoreductase activity, acting on paired donors, with incorporation or reduction of molecular oxygen, NAD(P)H as one donor, and incorporation of one atom of oxygen"/>
    <property type="evidence" value="ECO:0007669"/>
    <property type="project" value="UniProtKB-ARBA"/>
</dbReference>
<accession>A0A9P6HEE2</accession>
<keyword evidence="3" id="KW-0274">FAD</keyword>
<dbReference type="InterPro" id="IPR050641">
    <property type="entry name" value="RIFMO-like"/>
</dbReference>
<dbReference type="EMBL" id="WIUZ02000007">
    <property type="protein sequence ID" value="KAF9785029.1"/>
    <property type="molecule type" value="Genomic_DNA"/>
</dbReference>
<organism evidence="6 7">
    <name type="scientific">Thelephora terrestris</name>
    <dbReference type="NCBI Taxonomy" id="56493"/>
    <lineage>
        <taxon>Eukaryota</taxon>
        <taxon>Fungi</taxon>
        <taxon>Dikarya</taxon>
        <taxon>Basidiomycota</taxon>
        <taxon>Agaricomycotina</taxon>
        <taxon>Agaricomycetes</taxon>
        <taxon>Thelephorales</taxon>
        <taxon>Thelephoraceae</taxon>
        <taxon>Thelephora</taxon>
    </lineage>
</organism>
<dbReference type="Proteomes" id="UP000736335">
    <property type="component" value="Unassembled WGS sequence"/>
</dbReference>
<evidence type="ECO:0000256" key="1">
    <source>
        <dbReference type="ARBA" id="ARBA00001974"/>
    </source>
</evidence>
<dbReference type="GO" id="GO:0071949">
    <property type="term" value="F:FAD binding"/>
    <property type="evidence" value="ECO:0007669"/>
    <property type="project" value="InterPro"/>
</dbReference>
<comment type="cofactor">
    <cofactor evidence="1">
        <name>FAD</name>
        <dbReference type="ChEBI" id="CHEBI:57692"/>
    </cofactor>
</comment>
<dbReference type="AlphaFoldDB" id="A0A9P6HEE2"/>
<dbReference type="PANTHER" id="PTHR43004:SF19">
    <property type="entry name" value="BINDING MONOOXYGENASE, PUTATIVE (JCVI)-RELATED"/>
    <property type="match status" value="1"/>
</dbReference>
<dbReference type="InterPro" id="IPR002938">
    <property type="entry name" value="FAD-bd"/>
</dbReference>
<evidence type="ECO:0000259" key="5">
    <source>
        <dbReference type="Pfam" id="PF01494"/>
    </source>
</evidence>